<dbReference type="Gene3D" id="3.40.50.300">
    <property type="entry name" value="P-loop containing nucleotide triphosphate hydrolases"/>
    <property type="match status" value="2"/>
</dbReference>
<dbReference type="FunFam" id="1.20.1560.10:FF:000014">
    <property type="entry name" value="Multidrug resistance-associated protein member 4"/>
    <property type="match status" value="1"/>
</dbReference>
<evidence type="ECO:0000313" key="12">
    <source>
        <dbReference type="EMBL" id="KAA0202533.1"/>
    </source>
</evidence>
<dbReference type="InterPro" id="IPR003439">
    <property type="entry name" value="ABC_transporter-like_ATP-bd"/>
</dbReference>
<dbReference type="PANTHER" id="PTHR24223:SF456">
    <property type="entry name" value="MULTIDRUG RESISTANCE-ASSOCIATED PROTEIN LETHAL(2)03659"/>
    <property type="match status" value="1"/>
</dbReference>
<evidence type="ECO:0000256" key="6">
    <source>
        <dbReference type="ARBA" id="ARBA00022840"/>
    </source>
</evidence>
<reference evidence="12" key="1">
    <citation type="submission" date="2014-08" db="EMBL/GenBank/DDBJ databases">
        <authorList>
            <person name="Murali S."/>
            <person name="Richards S."/>
            <person name="Bandaranaike D."/>
            <person name="Bellair M."/>
            <person name="Blankenburg K."/>
            <person name="Chao H."/>
            <person name="Dinh H."/>
            <person name="Doddapaneni H."/>
            <person name="Dugan-Rocha S."/>
            <person name="Elkadiri S."/>
            <person name="Gnanaolivu R."/>
            <person name="Hughes D."/>
            <person name="Lee S."/>
            <person name="Li M."/>
            <person name="Ming W."/>
            <person name="Munidasa M."/>
            <person name="Muniz J."/>
            <person name="Nguyen L."/>
            <person name="Osuji N."/>
            <person name="Pu L.-L."/>
            <person name="Puazo M."/>
            <person name="Skinner E."/>
            <person name="Qu C."/>
            <person name="Quiroz J."/>
            <person name="Raj R."/>
            <person name="Weissenberger G."/>
            <person name="Xin Y."/>
            <person name="Zou X."/>
            <person name="Han Y."/>
            <person name="Worley K."/>
            <person name="Muzny D."/>
            <person name="Gibbs R."/>
        </authorList>
    </citation>
    <scope>NUCLEOTIDE SEQUENCE</scope>
    <source>
        <strain evidence="12">HAZT.00-mixed</strain>
        <tissue evidence="12">Whole organism</tissue>
    </source>
</reference>
<evidence type="ECO:0000256" key="3">
    <source>
        <dbReference type="ARBA" id="ARBA00022448"/>
    </source>
</evidence>
<dbReference type="InterPro" id="IPR003593">
    <property type="entry name" value="AAA+_ATPase"/>
</dbReference>
<feature type="transmembrane region" description="Helical" evidence="9">
    <location>
        <begin position="113"/>
        <end position="138"/>
    </location>
</feature>
<dbReference type="CDD" id="cd03244">
    <property type="entry name" value="ABCC_MRP_domain2"/>
    <property type="match status" value="1"/>
</dbReference>
<evidence type="ECO:0000256" key="9">
    <source>
        <dbReference type="SAM" id="Phobius"/>
    </source>
</evidence>
<evidence type="ECO:0000256" key="2">
    <source>
        <dbReference type="ARBA" id="ARBA00009726"/>
    </source>
</evidence>
<evidence type="ECO:0000256" key="4">
    <source>
        <dbReference type="ARBA" id="ARBA00022692"/>
    </source>
</evidence>
<keyword evidence="6" id="KW-0067">ATP-binding</keyword>
<feature type="transmembrane region" description="Helical" evidence="9">
    <location>
        <begin position="39"/>
        <end position="63"/>
    </location>
</feature>
<dbReference type="PANTHER" id="PTHR24223">
    <property type="entry name" value="ATP-BINDING CASSETTE SUB-FAMILY C"/>
    <property type="match status" value="1"/>
</dbReference>
<keyword evidence="3" id="KW-0813">Transport</keyword>
<accession>A0A6A0H9T5</accession>
<dbReference type="PROSITE" id="PS50893">
    <property type="entry name" value="ABC_TRANSPORTER_2"/>
    <property type="match status" value="1"/>
</dbReference>
<name>A0A6A0H9T5_HYAAZ</name>
<dbReference type="InterPro" id="IPR036640">
    <property type="entry name" value="ABC1_TM_sf"/>
</dbReference>
<comment type="similarity">
    <text evidence="2">Belongs to the ABC transporter superfamily. ABCC family. Conjugate transporter (TC 3.A.1.208) subfamily.</text>
</comment>
<dbReference type="InterPro" id="IPR027417">
    <property type="entry name" value="P-loop_NTPase"/>
</dbReference>
<protein>
    <submittedName>
        <fullName evidence="12">Uncharacterized protein</fullName>
    </submittedName>
</protein>
<feature type="domain" description="ABC transporter" evidence="10">
    <location>
        <begin position="391"/>
        <end position="652"/>
    </location>
</feature>
<keyword evidence="5" id="KW-0547">Nucleotide-binding</keyword>
<dbReference type="InterPro" id="IPR011527">
    <property type="entry name" value="ABC1_TM_dom"/>
</dbReference>
<dbReference type="GO" id="GO:0005524">
    <property type="term" value="F:ATP binding"/>
    <property type="evidence" value="ECO:0007669"/>
    <property type="project" value="UniProtKB-KW"/>
</dbReference>
<dbReference type="SUPFAM" id="SSF52540">
    <property type="entry name" value="P-loop containing nucleoside triphosphate hydrolases"/>
    <property type="match status" value="1"/>
</dbReference>
<dbReference type="Pfam" id="PF00005">
    <property type="entry name" value="ABC_tran"/>
    <property type="match status" value="2"/>
</dbReference>
<evidence type="ECO:0000256" key="5">
    <source>
        <dbReference type="ARBA" id="ARBA00022741"/>
    </source>
</evidence>
<evidence type="ECO:0000256" key="8">
    <source>
        <dbReference type="ARBA" id="ARBA00023136"/>
    </source>
</evidence>
<proteinExistence type="inferred from homology"/>
<dbReference type="InterPro" id="IPR017871">
    <property type="entry name" value="ABC_transporter-like_CS"/>
</dbReference>
<keyword evidence="8 9" id="KW-0472">Membrane</keyword>
<reference evidence="12" key="3">
    <citation type="submission" date="2019-06" db="EMBL/GenBank/DDBJ databases">
        <authorList>
            <person name="Poynton C."/>
            <person name="Hasenbein S."/>
            <person name="Benoit J.B."/>
            <person name="Sepulveda M.S."/>
            <person name="Poelchau M.F."/>
            <person name="Murali S.C."/>
            <person name="Chen S."/>
            <person name="Glastad K.M."/>
            <person name="Werren J.H."/>
            <person name="Vineis J.H."/>
            <person name="Bowen J.L."/>
            <person name="Friedrich M."/>
            <person name="Jones J."/>
            <person name="Robertson H.M."/>
            <person name="Feyereisen R."/>
            <person name="Mechler-Hickson A."/>
            <person name="Mathers N."/>
            <person name="Lee C.E."/>
            <person name="Colbourne J.K."/>
            <person name="Biales A."/>
            <person name="Johnston J.S."/>
            <person name="Wellborn G.A."/>
            <person name="Rosendale A.J."/>
            <person name="Cridge A.G."/>
            <person name="Munoz-Torres M.C."/>
            <person name="Bain P.A."/>
            <person name="Manny A.R."/>
            <person name="Major K.M."/>
            <person name="Lambert F.N."/>
            <person name="Vulpe C.D."/>
            <person name="Tuck P."/>
            <person name="Blalock B.J."/>
            <person name="Lin Y.-Y."/>
            <person name="Smith M.E."/>
            <person name="Ochoa-Acuna H."/>
            <person name="Chen M.-J.M."/>
            <person name="Childers C.P."/>
            <person name="Qu J."/>
            <person name="Dugan S."/>
            <person name="Lee S.L."/>
            <person name="Chao H."/>
            <person name="Dinh H."/>
            <person name="Han Y."/>
            <person name="Doddapaneni H."/>
            <person name="Worley K.C."/>
            <person name="Muzny D.M."/>
            <person name="Gibbs R.A."/>
            <person name="Richards S."/>
        </authorList>
    </citation>
    <scope>NUCLEOTIDE SEQUENCE</scope>
    <source>
        <strain evidence="12">HAZT.00-mixed</strain>
        <tissue evidence="12">Whole organism</tissue>
    </source>
</reference>
<dbReference type="GO" id="GO:0140359">
    <property type="term" value="F:ABC-type transporter activity"/>
    <property type="evidence" value="ECO:0007669"/>
    <property type="project" value="InterPro"/>
</dbReference>
<evidence type="ECO:0000259" key="10">
    <source>
        <dbReference type="PROSITE" id="PS50893"/>
    </source>
</evidence>
<evidence type="ECO:0000256" key="1">
    <source>
        <dbReference type="ARBA" id="ARBA00004141"/>
    </source>
</evidence>
<dbReference type="Pfam" id="PF00664">
    <property type="entry name" value="ABC_membrane"/>
    <property type="match status" value="1"/>
</dbReference>
<dbReference type="EMBL" id="JQDR03003397">
    <property type="protein sequence ID" value="KAA0202533.1"/>
    <property type="molecule type" value="Genomic_DNA"/>
</dbReference>
<comment type="caution">
    <text evidence="12">The sequence shown here is derived from an EMBL/GenBank/DDBJ whole genome shotgun (WGS) entry which is preliminary data.</text>
</comment>
<dbReference type="GO" id="GO:0016887">
    <property type="term" value="F:ATP hydrolysis activity"/>
    <property type="evidence" value="ECO:0007669"/>
    <property type="project" value="InterPro"/>
</dbReference>
<keyword evidence="4 9" id="KW-0812">Transmembrane</keyword>
<gene>
    <name evidence="12" type="ORF">HAZT_HAZT002817</name>
</gene>
<feature type="transmembrane region" description="Helical" evidence="9">
    <location>
        <begin position="200"/>
        <end position="227"/>
    </location>
</feature>
<feature type="domain" description="ABC transmembrane type-1" evidence="11">
    <location>
        <begin position="50"/>
        <end position="353"/>
    </location>
</feature>
<sequence>MDYPTQGRRQSFVEALRVIPRPEEQRAGGSVSSAVYLQYFLRGGSWACILLLISLNIVTQLAFSGSDFWLALWTNKIQEETSRDKMKVLNVANETGESLENVDTFTSMNFVNIYGALVGGVLILSLGRTVLFFMMCCVSSRRLHDNMFQAVMRAPMRYFDTHPIGEVLNCFSKDMGQIDDLLPMCFINVRLSRQISLNTVGIIAMIAFINPYMLIPTVVLSVVLSFLRLLYLRSARDIKRLEAITRSPVFTHLGTSLDGLTTIRASRTQRSFIKGFDDIQDLHTSSWSTSAATTQWYGLALDGLSSFFVACVIITCLADQSHRSGDVGLAIYCALMLTNTLQWGVRQSAEVENQMTSVERVMALSELQPEASLIMDEDQNIQPGWPSTGEIEFRNVSLRYEEQQPLVLKNVSFHITQGEKIGIVGRTGAGKSSLMSCLLRLTEPTGQINIDGVDIGKLGLHTLRKNISIIPQDPVLFNGSLRMNLDPFNKHADEQLWNALHDVQMKEAVRASPDGLDHTVEEGGSNLSAGQRQLEAVRASPDGLDHTVEEGGSNLSAGQRQLVCLARAILSHNRILLIDEATANVDSMADELIQRTIREKFEQCTVLTVAHRLHTVMDSTRVMVLSDGEVKVRYQTYRSEATIHRRSLPLKELDAPHSLLQDRASLFSRLVCQADDATAERLHNIAREAYNKRNIFTTHF</sequence>
<dbReference type="SMART" id="SM00382">
    <property type="entry name" value="AAA"/>
    <property type="match status" value="1"/>
</dbReference>
<dbReference type="PROSITE" id="PS00211">
    <property type="entry name" value="ABC_TRANSPORTER_1"/>
    <property type="match status" value="1"/>
</dbReference>
<dbReference type="FunFam" id="3.40.50.300:FF:000163">
    <property type="entry name" value="Multidrug resistance-associated protein member 4"/>
    <property type="match status" value="1"/>
</dbReference>
<evidence type="ECO:0000259" key="11">
    <source>
        <dbReference type="PROSITE" id="PS50929"/>
    </source>
</evidence>
<dbReference type="PROSITE" id="PS50929">
    <property type="entry name" value="ABC_TM1F"/>
    <property type="match status" value="1"/>
</dbReference>
<dbReference type="SUPFAM" id="SSF90123">
    <property type="entry name" value="ABC transporter transmembrane region"/>
    <property type="match status" value="1"/>
</dbReference>
<organism evidence="12">
    <name type="scientific">Hyalella azteca</name>
    <name type="common">Amphipod</name>
    <dbReference type="NCBI Taxonomy" id="294128"/>
    <lineage>
        <taxon>Eukaryota</taxon>
        <taxon>Metazoa</taxon>
        <taxon>Ecdysozoa</taxon>
        <taxon>Arthropoda</taxon>
        <taxon>Crustacea</taxon>
        <taxon>Multicrustacea</taxon>
        <taxon>Malacostraca</taxon>
        <taxon>Eumalacostraca</taxon>
        <taxon>Peracarida</taxon>
        <taxon>Amphipoda</taxon>
        <taxon>Senticaudata</taxon>
        <taxon>Talitrida</taxon>
        <taxon>Talitroidea</taxon>
        <taxon>Hyalellidae</taxon>
        <taxon>Hyalella</taxon>
    </lineage>
</organism>
<dbReference type="Gene3D" id="1.20.1560.10">
    <property type="entry name" value="ABC transporter type 1, transmembrane domain"/>
    <property type="match status" value="1"/>
</dbReference>
<keyword evidence="7 9" id="KW-1133">Transmembrane helix</keyword>
<dbReference type="InterPro" id="IPR050173">
    <property type="entry name" value="ABC_transporter_C-like"/>
</dbReference>
<evidence type="ECO:0000256" key="7">
    <source>
        <dbReference type="ARBA" id="ARBA00022989"/>
    </source>
</evidence>
<comment type="subcellular location">
    <subcellularLocation>
        <location evidence="1">Membrane</location>
        <topology evidence="1">Multi-pass membrane protein</topology>
    </subcellularLocation>
</comment>
<dbReference type="AlphaFoldDB" id="A0A6A0H9T5"/>
<reference evidence="12" key="2">
    <citation type="journal article" date="2018" name="Environ. Sci. Technol.">
        <title>The Toxicogenome of Hyalella azteca: A Model for Sediment Ecotoxicology and Evolutionary Toxicology.</title>
        <authorList>
            <person name="Poynton H.C."/>
            <person name="Hasenbein S."/>
            <person name="Benoit J.B."/>
            <person name="Sepulveda M.S."/>
            <person name="Poelchau M.F."/>
            <person name="Hughes D.S.T."/>
            <person name="Murali S.C."/>
            <person name="Chen S."/>
            <person name="Glastad K.M."/>
            <person name="Goodisman M.A.D."/>
            <person name="Werren J.H."/>
            <person name="Vineis J.H."/>
            <person name="Bowen J.L."/>
            <person name="Friedrich M."/>
            <person name="Jones J."/>
            <person name="Robertson H.M."/>
            <person name="Feyereisen R."/>
            <person name="Mechler-Hickson A."/>
            <person name="Mathers N."/>
            <person name="Lee C.E."/>
            <person name="Colbourne J.K."/>
            <person name="Biales A."/>
            <person name="Johnston J.S."/>
            <person name="Wellborn G.A."/>
            <person name="Rosendale A.J."/>
            <person name="Cridge A.G."/>
            <person name="Munoz-Torres M.C."/>
            <person name="Bain P.A."/>
            <person name="Manny A.R."/>
            <person name="Major K.M."/>
            <person name="Lambert F.N."/>
            <person name="Vulpe C.D."/>
            <person name="Tuck P."/>
            <person name="Blalock B.J."/>
            <person name="Lin Y.Y."/>
            <person name="Smith M.E."/>
            <person name="Ochoa-Acuna H."/>
            <person name="Chen M.M."/>
            <person name="Childers C.P."/>
            <person name="Qu J."/>
            <person name="Dugan S."/>
            <person name="Lee S.L."/>
            <person name="Chao H."/>
            <person name="Dinh H."/>
            <person name="Han Y."/>
            <person name="Doddapaneni H."/>
            <person name="Worley K.C."/>
            <person name="Muzny D.M."/>
            <person name="Gibbs R.A."/>
            <person name="Richards S."/>
        </authorList>
    </citation>
    <scope>NUCLEOTIDE SEQUENCE</scope>
    <source>
        <strain evidence="12">HAZT.00-mixed</strain>
        <tissue evidence="12">Whole organism</tissue>
    </source>
</reference>
<dbReference type="GO" id="GO:0016020">
    <property type="term" value="C:membrane"/>
    <property type="evidence" value="ECO:0007669"/>
    <property type="project" value="UniProtKB-SubCell"/>
</dbReference>
<dbReference type="Proteomes" id="UP000711488">
    <property type="component" value="Unassembled WGS sequence"/>
</dbReference>